<comment type="caution">
    <text evidence="1">The sequence shown here is derived from an EMBL/GenBank/DDBJ whole genome shotgun (WGS) entry which is preliminary data.</text>
</comment>
<dbReference type="AlphaFoldDB" id="A0A2S7C1C8"/>
<dbReference type="Proteomes" id="UP000238908">
    <property type="component" value="Unassembled WGS sequence"/>
</dbReference>
<evidence type="ECO:0000313" key="1">
    <source>
        <dbReference type="EMBL" id="PPU55270.1"/>
    </source>
</evidence>
<protein>
    <submittedName>
        <fullName evidence="1">Uncharacterized protein</fullName>
    </submittedName>
</protein>
<sequence>MVAKGCVGFVRMDVFSQVQDGDQLYQLSRSSAKRWSGRQLVESLRAALSGYVFPMTFLFALGNQRESGRKSACGYAMYLAARATADGCNRCALGCRPARSILRAVVMAVAGV</sequence>
<organism evidence="1 2">
    <name type="scientific">Xanthomonas dyei</name>
    <dbReference type="NCBI Taxonomy" id="743699"/>
    <lineage>
        <taxon>Bacteria</taxon>
        <taxon>Pseudomonadati</taxon>
        <taxon>Pseudomonadota</taxon>
        <taxon>Gammaproteobacteria</taxon>
        <taxon>Lysobacterales</taxon>
        <taxon>Lysobacteraceae</taxon>
        <taxon>Xanthomonas</taxon>
    </lineage>
</organism>
<proteinExistence type="predicted"/>
<gene>
    <name evidence="1" type="ORF">XdyCFBP7245_14395</name>
</gene>
<name>A0A2S7C1C8_9XANT</name>
<reference evidence="1 2" key="1">
    <citation type="submission" date="2016-08" db="EMBL/GenBank/DDBJ databases">
        <authorList>
            <person name="Seilhamer J.J."/>
        </authorList>
    </citation>
    <scope>NUCLEOTIDE SEQUENCE [LARGE SCALE GENOMIC DNA]</scope>
    <source>
        <strain evidence="1 2">CFBP7245</strain>
    </source>
</reference>
<dbReference type="EMBL" id="MDEE01000021">
    <property type="protein sequence ID" value="PPU55270.1"/>
    <property type="molecule type" value="Genomic_DNA"/>
</dbReference>
<evidence type="ECO:0000313" key="2">
    <source>
        <dbReference type="Proteomes" id="UP000238908"/>
    </source>
</evidence>
<accession>A0A2S7C1C8</accession>